<reference evidence="11" key="1">
    <citation type="journal article" date="2019" name="Int. J. Syst. Evol. Microbiol.">
        <title>The Global Catalogue of Microorganisms (GCM) 10K type strain sequencing project: providing services to taxonomists for standard genome sequencing and annotation.</title>
        <authorList>
            <consortium name="The Broad Institute Genomics Platform"/>
            <consortium name="The Broad Institute Genome Sequencing Center for Infectious Disease"/>
            <person name="Wu L."/>
            <person name="Ma J."/>
        </authorList>
    </citation>
    <scope>NUCLEOTIDE SEQUENCE [LARGE SCALE GENOMIC DNA]</scope>
    <source>
        <strain evidence="11">IBRC-M 10908</strain>
    </source>
</reference>
<dbReference type="SUPFAM" id="SSF52540">
    <property type="entry name" value="P-loop containing nucleoside triphosphate hydrolases"/>
    <property type="match status" value="1"/>
</dbReference>
<feature type="transmembrane region" description="Helical" evidence="7">
    <location>
        <begin position="30"/>
        <end position="47"/>
    </location>
</feature>
<dbReference type="Pfam" id="PF00005">
    <property type="entry name" value="ABC_tran"/>
    <property type="match status" value="1"/>
</dbReference>
<keyword evidence="4 10" id="KW-0067">ATP-binding</keyword>
<feature type="transmembrane region" description="Helical" evidence="7">
    <location>
        <begin position="170"/>
        <end position="193"/>
    </location>
</feature>
<evidence type="ECO:0000256" key="5">
    <source>
        <dbReference type="ARBA" id="ARBA00022989"/>
    </source>
</evidence>
<evidence type="ECO:0000259" key="9">
    <source>
        <dbReference type="PROSITE" id="PS50929"/>
    </source>
</evidence>
<keyword evidence="3" id="KW-0547">Nucleotide-binding</keyword>
<dbReference type="PANTHER" id="PTHR43394:SF1">
    <property type="entry name" value="ATP-BINDING CASSETTE SUB-FAMILY B MEMBER 10, MITOCHONDRIAL"/>
    <property type="match status" value="1"/>
</dbReference>
<evidence type="ECO:0000313" key="10">
    <source>
        <dbReference type="EMBL" id="MFC4338133.1"/>
    </source>
</evidence>
<dbReference type="PROSITE" id="PS50893">
    <property type="entry name" value="ABC_TRANSPORTER_2"/>
    <property type="match status" value="1"/>
</dbReference>
<accession>A0ABV8U620</accession>
<gene>
    <name evidence="10" type="ORF">ACFPET_23355</name>
</gene>
<sequence>MSGNRKPPAGKKQGLVPLLLRFLAPYKRELALAVLAQAVAVTANLYLPTLNAQVIDQGVLAGDTDYIWNRGAIMLGVTLASALAGGLGVYLGARTAMGVGRDVRRAVFEKTQTFSAHEFARFTPASLITRTTNDVQQIQMLVLMAVTMLLTAPIMAIVGIGLAMGQDVPLAAVLLVSIPVLIAVMALIIRAMIPAYKAMQPRLDGVNRIIREHIGGIRVIRAFVRDDHERERFAEGNDRLREVALRVGRVQAFFGATAMAVGALSTIAVVAIGGQRVMDESLPIGSMIAFISYLGLILGAVMMSLSIFMLGPRAKVSADRIGEVLAAEPVLHEPEHAPERVPETGTITLSGVGFRYPGAEESVLRGIDLTVPGGGTTAIVGSTGSGKSTLLNLIPRLMGATEGRVAIDGVDVRDLDRDTLSGLIGVVPQKGFIFTGTIATNLRFGRADATDEELWEALRVAQAAEFVSDMPDGLDTAVGQGGTTVSGGQRQRLSIARALVARPRIYLFDDSFSALDTATDAALRAALDEHFGDAAGTSTSNGRDPHDVTRVIVAQRVSTIRGADRIAVLDEGRLAGVGTHSELLESSPVYREIAESQLSADELQEAR</sequence>
<dbReference type="RefSeq" id="WP_380625881.1">
    <property type="nucleotide sequence ID" value="NZ_JBHSDK010000062.1"/>
</dbReference>
<dbReference type="InterPro" id="IPR039421">
    <property type="entry name" value="Type_1_exporter"/>
</dbReference>
<dbReference type="PROSITE" id="PS50929">
    <property type="entry name" value="ABC_TM1F"/>
    <property type="match status" value="1"/>
</dbReference>
<feature type="domain" description="ABC transporter" evidence="8">
    <location>
        <begin position="347"/>
        <end position="596"/>
    </location>
</feature>
<name>A0ABV8U620_9ACTN</name>
<feature type="transmembrane region" description="Helical" evidence="7">
    <location>
        <begin position="284"/>
        <end position="310"/>
    </location>
</feature>
<protein>
    <submittedName>
        <fullName evidence="10">ABC transporter ATP-binding protein</fullName>
    </submittedName>
</protein>
<dbReference type="GO" id="GO:0005524">
    <property type="term" value="F:ATP binding"/>
    <property type="evidence" value="ECO:0007669"/>
    <property type="project" value="UniProtKB-KW"/>
</dbReference>
<evidence type="ECO:0000256" key="2">
    <source>
        <dbReference type="ARBA" id="ARBA00022692"/>
    </source>
</evidence>
<dbReference type="InterPro" id="IPR036640">
    <property type="entry name" value="ABC1_TM_sf"/>
</dbReference>
<feature type="transmembrane region" description="Helical" evidence="7">
    <location>
        <begin position="140"/>
        <end position="164"/>
    </location>
</feature>
<comment type="subcellular location">
    <subcellularLocation>
        <location evidence="1">Cell membrane</location>
        <topology evidence="1">Multi-pass membrane protein</topology>
    </subcellularLocation>
</comment>
<evidence type="ECO:0000256" key="3">
    <source>
        <dbReference type="ARBA" id="ARBA00022741"/>
    </source>
</evidence>
<dbReference type="PANTHER" id="PTHR43394">
    <property type="entry name" value="ATP-DEPENDENT PERMEASE MDL1, MITOCHONDRIAL"/>
    <property type="match status" value="1"/>
</dbReference>
<dbReference type="InterPro" id="IPR003593">
    <property type="entry name" value="AAA+_ATPase"/>
</dbReference>
<proteinExistence type="predicted"/>
<evidence type="ECO:0000256" key="1">
    <source>
        <dbReference type="ARBA" id="ARBA00004651"/>
    </source>
</evidence>
<dbReference type="SUPFAM" id="SSF90123">
    <property type="entry name" value="ABC transporter transmembrane region"/>
    <property type="match status" value="1"/>
</dbReference>
<dbReference type="CDD" id="cd18548">
    <property type="entry name" value="ABC_6TM_Tm287_like"/>
    <property type="match status" value="1"/>
</dbReference>
<keyword evidence="2 7" id="KW-0812">Transmembrane</keyword>
<keyword evidence="11" id="KW-1185">Reference proteome</keyword>
<feature type="transmembrane region" description="Helical" evidence="7">
    <location>
        <begin position="250"/>
        <end position="272"/>
    </location>
</feature>
<organism evidence="10 11">
    <name type="scientific">Salininema proteolyticum</name>
    <dbReference type="NCBI Taxonomy" id="1607685"/>
    <lineage>
        <taxon>Bacteria</taxon>
        <taxon>Bacillati</taxon>
        <taxon>Actinomycetota</taxon>
        <taxon>Actinomycetes</taxon>
        <taxon>Glycomycetales</taxon>
        <taxon>Glycomycetaceae</taxon>
        <taxon>Salininema</taxon>
    </lineage>
</organism>
<dbReference type="InterPro" id="IPR011527">
    <property type="entry name" value="ABC1_TM_dom"/>
</dbReference>
<dbReference type="PROSITE" id="PS00211">
    <property type="entry name" value="ABC_TRANSPORTER_1"/>
    <property type="match status" value="1"/>
</dbReference>
<evidence type="ECO:0000256" key="4">
    <source>
        <dbReference type="ARBA" id="ARBA00022840"/>
    </source>
</evidence>
<evidence type="ECO:0000256" key="6">
    <source>
        <dbReference type="ARBA" id="ARBA00023136"/>
    </source>
</evidence>
<feature type="transmembrane region" description="Helical" evidence="7">
    <location>
        <begin position="67"/>
        <end position="91"/>
    </location>
</feature>
<feature type="domain" description="ABC transmembrane type-1" evidence="9">
    <location>
        <begin position="31"/>
        <end position="313"/>
    </location>
</feature>
<dbReference type="Gene3D" id="1.20.1560.10">
    <property type="entry name" value="ABC transporter type 1, transmembrane domain"/>
    <property type="match status" value="1"/>
</dbReference>
<dbReference type="Gene3D" id="3.40.50.300">
    <property type="entry name" value="P-loop containing nucleotide triphosphate hydrolases"/>
    <property type="match status" value="1"/>
</dbReference>
<dbReference type="SMART" id="SM00382">
    <property type="entry name" value="AAA"/>
    <property type="match status" value="1"/>
</dbReference>
<evidence type="ECO:0000259" key="8">
    <source>
        <dbReference type="PROSITE" id="PS50893"/>
    </source>
</evidence>
<dbReference type="InterPro" id="IPR027417">
    <property type="entry name" value="P-loop_NTPase"/>
</dbReference>
<comment type="caution">
    <text evidence="10">The sequence shown here is derived from an EMBL/GenBank/DDBJ whole genome shotgun (WGS) entry which is preliminary data.</text>
</comment>
<dbReference type="InterPro" id="IPR017871">
    <property type="entry name" value="ABC_transporter-like_CS"/>
</dbReference>
<keyword evidence="5 7" id="KW-1133">Transmembrane helix</keyword>
<dbReference type="Pfam" id="PF00664">
    <property type="entry name" value="ABC_membrane"/>
    <property type="match status" value="1"/>
</dbReference>
<keyword evidence="6 7" id="KW-0472">Membrane</keyword>
<evidence type="ECO:0000313" key="11">
    <source>
        <dbReference type="Proteomes" id="UP001595823"/>
    </source>
</evidence>
<dbReference type="Proteomes" id="UP001595823">
    <property type="component" value="Unassembled WGS sequence"/>
</dbReference>
<dbReference type="EMBL" id="JBHSDK010000062">
    <property type="protein sequence ID" value="MFC4338133.1"/>
    <property type="molecule type" value="Genomic_DNA"/>
</dbReference>
<dbReference type="InterPro" id="IPR003439">
    <property type="entry name" value="ABC_transporter-like_ATP-bd"/>
</dbReference>
<evidence type="ECO:0000256" key="7">
    <source>
        <dbReference type="SAM" id="Phobius"/>
    </source>
</evidence>